<accession>A0A226EZ58</accession>
<comment type="subcellular location">
    <subcellularLocation>
        <location evidence="1">Membrane</location>
        <topology evidence="1">Multi-pass membrane protein</topology>
    </subcellularLocation>
</comment>
<dbReference type="PANTHER" id="PTHR23291:SF127">
    <property type="entry name" value="PROTEIN LIFEGUARD 1-LIKE"/>
    <property type="match status" value="1"/>
</dbReference>
<gene>
    <name evidence="6" type="ORF">Fcan01_03035</name>
</gene>
<dbReference type="OrthoDB" id="7933078at2759"/>
<dbReference type="EMBL" id="LNIX01000001">
    <property type="protein sequence ID" value="OXA62480.1"/>
    <property type="molecule type" value="Genomic_DNA"/>
</dbReference>
<keyword evidence="2 5" id="KW-0812">Transmembrane</keyword>
<evidence type="ECO:0000313" key="6">
    <source>
        <dbReference type="EMBL" id="OXA62480.1"/>
    </source>
</evidence>
<sequence>MSYPREMEIYPQQQAPQYSTIYVEEDDVPAMRAFSTKSRRMAFVRKVLSVVMLQLLVCASLTAGCVLSSKPTKLWIHKNYFIAFIAGIFWIMINIAVGCCQVGRGPPRPLNISILVFGTICLSVFCAFITISYSQDVILYALSSTVLILLIIVVITALTPIDITGWGILLLCGSLALVLASLMAGIILIVSQSDRETMRVVAIVLCVLFIVLLTVFILYDLQLIVGGRKYQLEEADWLFACLMLFGDIVNLFLQLLQLFGLIQKN</sequence>
<evidence type="ECO:0000256" key="2">
    <source>
        <dbReference type="ARBA" id="ARBA00022692"/>
    </source>
</evidence>
<keyword evidence="7" id="KW-1185">Reference proteome</keyword>
<keyword evidence="4 5" id="KW-0472">Membrane</keyword>
<evidence type="ECO:0000256" key="5">
    <source>
        <dbReference type="RuleBase" id="RU004379"/>
    </source>
</evidence>
<keyword evidence="3 5" id="KW-1133">Transmembrane helix</keyword>
<dbReference type="GO" id="GO:2001234">
    <property type="term" value="P:negative regulation of apoptotic signaling pathway"/>
    <property type="evidence" value="ECO:0007669"/>
    <property type="project" value="TreeGrafter"/>
</dbReference>
<feature type="transmembrane region" description="Helical" evidence="5">
    <location>
        <begin position="237"/>
        <end position="262"/>
    </location>
</feature>
<name>A0A226EZ58_FOLCA</name>
<evidence type="ECO:0000256" key="1">
    <source>
        <dbReference type="ARBA" id="ARBA00004141"/>
    </source>
</evidence>
<feature type="transmembrane region" description="Helical" evidence="5">
    <location>
        <begin position="166"/>
        <end position="190"/>
    </location>
</feature>
<evidence type="ECO:0000256" key="4">
    <source>
        <dbReference type="ARBA" id="ARBA00023136"/>
    </source>
</evidence>
<dbReference type="Pfam" id="PF01027">
    <property type="entry name" value="Bax1-I"/>
    <property type="match status" value="1"/>
</dbReference>
<feature type="transmembrane region" description="Helical" evidence="5">
    <location>
        <begin position="112"/>
        <end position="131"/>
    </location>
</feature>
<dbReference type="GO" id="GO:0005794">
    <property type="term" value="C:Golgi apparatus"/>
    <property type="evidence" value="ECO:0007669"/>
    <property type="project" value="TreeGrafter"/>
</dbReference>
<reference evidence="6 7" key="1">
    <citation type="submission" date="2015-12" db="EMBL/GenBank/DDBJ databases">
        <title>The genome of Folsomia candida.</title>
        <authorList>
            <person name="Faddeeva A."/>
            <person name="Derks M.F."/>
            <person name="Anvar Y."/>
            <person name="Smit S."/>
            <person name="Van Straalen N."/>
            <person name="Roelofs D."/>
        </authorList>
    </citation>
    <scope>NUCLEOTIDE SEQUENCE [LARGE SCALE GENOMIC DNA]</scope>
    <source>
        <strain evidence="6 7">VU population</strain>
        <tissue evidence="6">Whole body</tissue>
    </source>
</reference>
<feature type="transmembrane region" description="Helical" evidence="5">
    <location>
        <begin position="81"/>
        <end position="100"/>
    </location>
</feature>
<dbReference type="OMA" id="YICYSSF"/>
<dbReference type="InterPro" id="IPR006214">
    <property type="entry name" value="Bax_inhibitor_1-related"/>
</dbReference>
<comment type="similarity">
    <text evidence="5">Belongs to the BI1 family.</text>
</comment>
<dbReference type="Proteomes" id="UP000198287">
    <property type="component" value="Unassembled WGS sequence"/>
</dbReference>
<organism evidence="6 7">
    <name type="scientific">Folsomia candida</name>
    <name type="common">Springtail</name>
    <dbReference type="NCBI Taxonomy" id="158441"/>
    <lineage>
        <taxon>Eukaryota</taxon>
        <taxon>Metazoa</taxon>
        <taxon>Ecdysozoa</taxon>
        <taxon>Arthropoda</taxon>
        <taxon>Hexapoda</taxon>
        <taxon>Collembola</taxon>
        <taxon>Entomobryomorpha</taxon>
        <taxon>Isotomoidea</taxon>
        <taxon>Isotomidae</taxon>
        <taxon>Proisotominae</taxon>
        <taxon>Folsomia</taxon>
    </lineage>
</organism>
<dbReference type="AlphaFoldDB" id="A0A226EZ58"/>
<evidence type="ECO:0000256" key="3">
    <source>
        <dbReference type="ARBA" id="ARBA00022989"/>
    </source>
</evidence>
<feature type="transmembrane region" description="Helical" evidence="5">
    <location>
        <begin position="137"/>
        <end position="159"/>
    </location>
</feature>
<evidence type="ECO:0000313" key="7">
    <source>
        <dbReference type="Proteomes" id="UP000198287"/>
    </source>
</evidence>
<protein>
    <submittedName>
        <fullName evidence="6">Protein lifeguard 1</fullName>
    </submittedName>
</protein>
<proteinExistence type="inferred from homology"/>
<dbReference type="PANTHER" id="PTHR23291">
    <property type="entry name" value="BAX INHIBITOR-RELATED"/>
    <property type="match status" value="1"/>
</dbReference>
<feature type="transmembrane region" description="Helical" evidence="5">
    <location>
        <begin position="202"/>
        <end position="225"/>
    </location>
</feature>
<dbReference type="GO" id="GO:0005783">
    <property type="term" value="C:endoplasmic reticulum"/>
    <property type="evidence" value="ECO:0007669"/>
    <property type="project" value="TreeGrafter"/>
</dbReference>
<comment type="caution">
    <text evidence="6">The sequence shown here is derived from an EMBL/GenBank/DDBJ whole genome shotgun (WGS) entry which is preliminary data.</text>
</comment>
<feature type="transmembrane region" description="Helical" evidence="5">
    <location>
        <begin position="47"/>
        <end position="69"/>
    </location>
</feature>
<dbReference type="GO" id="GO:0016020">
    <property type="term" value="C:membrane"/>
    <property type="evidence" value="ECO:0007669"/>
    <property type="project" value="UniProtKB-SubCell"/>
</dbReference>